<name>A0A2A2LR55_9BILA</name>
<sequence length="117" mass="12580">MYFPDICDINYTKSRPADINPETSCSIIDPDPGYSYIYVGYVGADFDTANIGPPPNCLVTATGRDGATAFITLQMEDMTCTRLLGDQVQLMVLTNGVYYNGQKIIGIGTTGLVPDPG</sequence>
<evidence type="ECO:0000313" key="1">
    <source>
        <dbReference type="EMBL" id="PAV88619.1"/>
    </source>
</evidence>
<organism evidence="1 2">
    <name type="scientific">Diploscapter pachys</name>
    <dbReference type="NCBI Taxonomy" id="2018661"/>
    <lineage>
        <taxon>Eukaryota</taxon>
        <taxon>Metazoa</taxon>
        <taxon>Ecdysozoa</taxon>
        <taxon>Nematoda</taxon>
        <taxon>Chromadorea</taxon>
        <taxon>Rhabditida</taxon>
        <taxon>Rhabditina</taxon>
        <taxon>Rhabditomorpha</taxon>
        <taxon>Rhabditoidea</taxon>
        <taxon>Rhabditidae</taxon>
        <taxon>Diploscapter</taxon>
    </lineage>
</organism>
<dbReference type="Proteomes" id="UP000218231">
    <property type="component" value="Unassembled WGS sequence"/>
</dbReference>
<evidence type="ECO:0000313" key="2">
    <source>
        <dbReference type="Proteomes" id="UP000218231"/>
    </source>
</evidence>
<dbReference type="EMBL" id="LIAE01006508">
    <property type="protein sequence ID" value="PAV88619.1"/>
    <property type="molecule type" value="Genomic_DNA"/>
</dbReference>
<keyword evidence="2" id="KW-1185">Reference proteome</keyword>
<proteinExistence type="predicted"/>
<comment type="caution">
    <text evidence="1">The sequence shown here is derived from an EMBL/GenBank/DDBJ whole genome shotgun (WGS) entry which is preliminary data.</text>
</comment>
<reference evidence="1 2" key="1">
    <citation type="journal article" date="2017" name="Curr. Biol.">
        <title>Genome architecture and evolution of a unichromosomal asexual nematode.</title>
        <authorList>
            <person name="Fradin H."/>
            <person name="Zegar C."/>
            <person name="Gutwein M."/>
            <person name="Lucas J."/>
            <person name="Kovtun M."/>
            <person name="Corcoran D."/>
            <person name="Baugh L.R."/>
            <person name="Kiontke K."/>
            <person name="Gunsalus K."/>
            <person name="Fitch D.H."/>
            <person name="Piano F."/>
        </authorList>
    </citation>
    <scope>NUCLEOTIDE SEQUENCE [LARGE SCALE GENOMIC DNA]</scope>
    <source>
        <strain evidence="1">PF1309</strain>
    </source>
</reference>
<accession>A0A2A2LR55</accession>
<dbReference type="AlphaFoldDB" id="A0A2A2LR55"/>
<protein>
    <submittedName>
        <fullName evidence="1">Uncharacterized protein</fullName>
    </submittedName>
</protein>
<gene>
    <name evidence="1" type="ORF">WR25_16336</name>
</gene>